<accession>A0AAN8EMB2</accession>
<dbReference type="AlphaFoldDB" id="A0AAN8EMB2"/>
<sequence>MQRRSDPSPRFRLHGSDWYARRIKVEQLEMRTGRTESRGVGQQRRSRWTTRCLAKLTAAGKKTGSNTEESTVLL</sequence>
<evidence type="ECO:0000313" key="1">
    <source>
        <dbReference type="EMBL" id="KAK5935008.1"/>
    </source>
</evidence>
<proteinExistence type="predicted"/>
<keyword evidence="2" id="KW-1185">Reference proteome</keyword>
<evidence type="ECO:0000313" key="2">
    <source>
        <dbReference type="Proteomes" id="UP001331515"/>
    </source>
</evidence>
<organism evidence="1 2">
    <name type="scientific">Champsocephalus gunnari</name>
    <name type="common">Mackerel icefish</name>
    <dbReference type="NCBI Taxonomy" id="52237"/>
    <lineage>
        <taxon>Eukaryota</taxon>
        <taxon>Metazoa</taxon>
        <taxon>Chordata</taxon>
        <taxon>Craniata</taxon>
        <taxon>Vertebrata</taxon>
        <taxon>Euteleostomi</taxon>
        <taxon>Actinopterygii</taxon>
        <taxon>Neopterygii</taxon>
        <taxon>Teleostei</taxon>
        <taxon>Neoteleostei</taxon>
        <taxon>Acanthomorphata</taxon>
        <taxon>Eupercaria</taxon>
        <taxon>Perciformes</taxon>
        <taxon>Notothenioidei</taxon>
        <taxon>Channichthyidae</taxon>
        <taxon>Champsocephalus</taxon>
    </lineage>
</organism>
<name>A0AAN8EMB2_CHAGU</name>
<dbReference type="Proteomes" id="UP001331515">
    <property type="component" value="Unassembled WGS sequence"/>
</dbReference>
<protein>
    <submittedName>
        <fullName evidence="1">Uncharacterized protein</fullName>
    </submittedName>
</protein>
<dbReference type="EMBL" id="JAURVH010001513">
    <property type="protein sequence ID" value="KAK5935008.1"/>
    <property type="molecule type" value="Genomic_DNA"/>
</dbReference>
<comment type="caution">
    <text evidence="1">The sequence shown here is derived from an EMBL/GenBank/DDBJ whole genome shotgun (WGS) entry which is preliminary data.</text>
</comment>
<gene>
    <name evidence="1" type="ORF">CgunFtcFv8_020409</name>
</gene>
<reference evidence="1 2" key="1">
    <citation type="journal article" date="2023" name="Mol. Biol. Evol.">
        <title>Genomics of Secondarily Temperate Adaptation in the Only Non-Antarctic Icefish.</title>
        <authorList>
            <person name="Rivera-Colon A.G."/>
            <person name="Rayamajhi N."/>
            <person name="Minhas B.F."/>
            <person name="Madrigal G."/>
            <person name="Bilyk K.T."/>
            <person name="Yoon V."/>
            <person name="Hune M."/>
            <person name="Gregory S."/>
            <person name="Cheng C.H.C."/>
            <person name="Catchen J.M."/>
        </authorList>
    </citation>
    <scope>NUCLEOTIDE SEQUENCE [LARGE SCALE GENOMIC DNA]</scope>
    <source>
        <tissue evidence="1">White muscle</tissue>
    </source>
</reference>